<dbReference type="OrthoDB" id="6099906at2759"/>
<dbReference type="CDD" id="cd00130">
    <property type="entry name" value="PAS"/>
    <property type="match status" value="2"/>
</dbReference>
<feature type="region of interest" description="Disordered" evidence="7">
    <location>
        <begin position="352"/>
        <end position="372"/>
    </location>
</feature>
<dbReference type="SMART" id="SM00091">
    <property type="entry name" value="PAS"/>
    <property type="match status" value="2"/>
</dbReference>
<evidence type="ECO:0000256" key="6">
    <source>
        <dbReference type="ARBA" id="ARBA00023242"/>
    </source>
</evidence>
<dbReference type="GO" id="GO:0006357">
    <property type="term" value="P:regulation of transcription by RNA polymerase II"/>
    <property type="evidence" value="ECO:0000318"/>
    <property type="project" value="GO_Central"/>
</dbReference>
<dbReference type="InterPro" id="IPR039091">
    <property type="entry name" value="AHR/AHRR"/>
</dbReference>
<dbReference type="InterPro" id="IPR001610">
    <property type="entry name" value="PAC"/>
</dbReference>
<dbReference type="FunFam" id="3.30.450.20:FF:000035">
    <property type="entry name" value="Aryl hydrocarbon receptor"/>
    <property type="match status" value="1"/>
</dbReference>
<reference evidence="10" key="1">
    <citation type="submission" date="2025-08" db="UniProtKB">
        <authorList>
            <consortium name="RefSeq"/>
        </authorList>
    </citation>
    <scope>IDENTIFICATION</scope>
    <source>
        <strain evidence="10">S238N-H82</strain>
        <tissue evidence="10">Testes</tissue>
    </source>
</reference>
<dbReference type="Pfam" id="PF00989">
    <property type="entry name" value="PAS"/>
    <property type="match status" value="1"/>
</dbReference>
<dbReference type="KEGG" id="bfo:118408084"/>
<keyword evidence="2" id="KW-0805">Transcription regulation</keyword>
<accession>A0A9J7HRJ2</accession>
<dbReference type="GO" id="GO:0006805">
    <property type="term" value="P:xenobiotic metabolic process"/>
    <property type="evidence" value="ECO:0007669"/>
    <property type="project" value="InterPro"/>
</dbReference>
<protein>
    <submittedName>
        <fullName evidence="10">Neuronal PAS domain-containing protein 1-like</fullName>
    </submittedName>
</protein>
<dbReference type="OMA" id="HERNSCN"/>
<feature type="region of interest" description="Disordered" evidence="7">
    <location>
        <begin position="15"/>
        <end position="48"/>
    </location>
</feature>
<dbReference type="PROSITE" id="PS50112">
    <property type="entry name" value="PAS"/>
    <property type="match status" value="1"/>
</dbReference>
<keyword evidence="6" id="KW-0539">Nucleus</keyword>
<organism evidence="9 10">
    <name type="scientific">Branchiostoma floridae</name>
    <name type="common">Florida lancelet</name>
    <name type="synonym">Amphioxus</name>
    <dbReference type="NCBI Taxonomy" id="7739"/>
    <lineage>
        <taxon>Eukaryota</taxon>
        <taxon>Metazoa</taxon>
        <taxon>Chordata</taxon>
        <taxon>Cephalochordata</taxon>
        <taxon>Leptocardii</taxon>
        <taxon>Amphioxiformes</taxon>
        <taxon>Branchiostomatidae</taxon>
        <taxon>Branchiostoma</taxon>
    </lineage>
</organism>
<dbReference type="GO" id="GO:0004879">
    <property type="term" value="F:nuclear receptor activity"/>
    <property type="evidence" value="ECO:0000318"/>
    <property type="project" value="GO_Central"/>
</dbReference>
<dbReference type="FunFam" id="3.30.450.20:FF:000019">
    <property type="entry name" value="Aryl hydrocarbon receptor 1"/>
    <property type="match status" value="1"/>
</dbReference>
<dbReference type="RefSeq" id="XP_035664599.1">
    <property type="nucleotide sequence ID" value="XM_035808706.1"/>
</dbReference>
<name>A0A9J7HRJ2_BRAFL</name>
<dbReference type="SUPFAM" id="SSF55785">
    <property type="entry name" value="PYP-like sensor domain (PAS domain)"/>
    <property type="match status" value="2"/>
</dbReference>
<keyword evidence="9" id="KW-1185">Reference proteome</keyword>
<comment type="subcellular location">
    <subcellularLocation>
        <location evidence="1">Nucleus</location>
    </subcellularLocation>
</comment>
<keyword evidence="4" id="KW-0010">Activator</keyword>
<sequence length="678" mass="76198">MSKVAAQSQGSVEESGTLCAGQTSLHKPNGLSNRLTDGSGTSHGSQQYHDTYFPEGEMLLQALNGFVVVVTCDGLVFYASHTIQDYLGFQQSDVIHQGVYELIHTEDRAEFRRQLSWNMQPLEETADPGQVSANNNSVVPYNGVMCPEGSMVLERSFVCRFRCLLDNSSGFLALHITGRIKQLHGQNKKLESGERYPQLALFAIACPLQPPSIVEIRTKNMIFRTKHRLDFSPLSVDQKGKAVLGYTEKELQARSGYQFVHFADTMYCADSHASLMRRGESGFVVFRLLSKGNVWKWMQANSRVVFRNGRPDYIISTHRPLSDEEGKDYHDKRPEPFRFPFTGVAILYGSQSKIPGMEDPQPRSKRAKSSKAALPPKFDMVYEASSRSRNPPNVHPPSMDPGYPVNPPEPAMAHSFYEPPRNGHRSENGIYLQTEYSHMDTPYGENMSRRDVMPERYTSEFAKFANEEGNLFSTDGNKYWNDSQFSSAVDTHSRSMYQGRGYEHVHGNDYESRYQGNVSLSYPSNVLTSALLTAESEAPLHYDEIIDVNSRETKITKIDANSYSDQPANSMLFSGEMILHTTTDTRIPPYSSSVTLSDLSAPNHNSPDPLHSSEWLSTGRSMNHLVDHGHKACPGYTLGEVPYMSGATQRLSHLPPNPQIDIPRVSTAFCFRQERYVF</sequence>
<dbReference type="PANTHER" id="PTHR10649">
    <property type="entry name" value="ARYL HYDROCARBON RECEPTOR"/>
    <property type="match status" value="1"/>
</dbReference>
<evidence type="ECO:0000259" key="8">
    <source>
        <dbReference type="PROSITE" id="PS50112"/>
    </source>
</evidence>
<dbReference type="Gene3D" id="3.30.450.20">
    <property type="entry name" value="PAS domain"/>
    <property type="match status" value="2"/>
</dbReference>
<evidence type="ECO:0000256" key="3">
    <source>
        <dbReference type="ARBA" id="ARBA00023125"/>
    </source>
</evidence>
<evidence type="ECO:0000313" key="10">
    <source>
        <dbReference type="RefSeq" id="XP_035664599.1"/>
    </source>
</evidence>
<dbReference type="Proteomes" id="UP000001554">
    <property type="component" value="Unplaced"/>
</dbReference>
<evidence type="ECO:0000313" key="9">
    <source>
        <dbReference type="Proteomes" id="UP000001554"/>
    </source>
</evidence>
<dbReference type="GO" id="GO:0000976">
    <property type="term" value="F:transcription cis-regulatory region binding"/>
    <property type="evidence" value="ECO:0000318"/>
    <property type="project" value="GO_Central"/>
</dbReference>
<gene>
    <name evidence="10" type="primary">LOC118408084</name>
</gene>
<keyword evidence="3" id="KW-0238">DNA-binding</keyword>
<dbReference type="SMART" id="SM00086">
    <property type="entry name" value="PAC"/>
    <property type="match status" value="1"/>
</dbReference>
<dbReference type="InterPro" id="IPR000014">
    <property type="entry name" value="PAS"/>
</dbReference>
<evidence type="ECO:0000256" key="2">
    <source>
        <dbReference type="ARBA" id="ARBA00023015"/>
    </source>
</evidence>
<dbReference type="InterPro" id="IPR013655">
    <property type="entry name" value="PAS_fold_3"/>
</dbReference>
<dbReference type="GO" id="GO:0005634">
    <property type="term" value="C:nucleus"/>
    <property type="evidence" value="ECO:0000318"/>
    <property type="project" value="GO_Central"/>
</dbReference>
<feature type="domain" description="PAS" evidence="8">
    <location>
        <begin position="59"/>
        <end position="129"/>
    </location>
</feature>
<proteinExistence type="predicted"/>
<dbReference type="GeneID" id="118408084"/>
<dbReference type="InterPro" id="IPR035965">
    <property type="entry name" value="PAS-like_dom_sf"/>
</dbReference>
<dbReference type="GO" id="GO:0034751">
    <property type="term" value="C:aryl hydrocarbon receptor complex"/>
    <property type="evidence" value="ECO:0000318"/>
    <property type="project" value="GO_Central"/>
</dbReference>
<evidence type="ECO:0000256" key="5">
    <source>
        <dbReference type="ARBA" id="ARBA00023163"/>
    </source>
</evidence>
<dbReference type="Pfam" id="PF08447">
    <property type="entry name" value="PAS_3"/>
    <property type="match status" value="1"/>
</dbReference>
<dbReference type="PANTHER" id="PTHR10649:SF12">
    <property type="entry name" value="SPINELESS, ISOFORM C"/>
    <property type="match status" value="1"/>
</dbReference>
<evidence type="ECO:0000256" key="4">
    <source>
        <dbReference type="ARBA" id="ARBA00023159"/>
    </source>
</evidence>
<dbReference type="InterPro" id="IPR013767">
    <property type="entry name" value="PAS_fold"/>
</dbReference>
<evidence type="ECO:0000256" key="1">
    <source>
        <dbReference type="ARBA" id="ARBA00004123"/>
    </source>
</evidence>
<dbReference type="AlphaFoldDB" id="A0A9J7HRJ2"/>
<evidence type="ECO:0000256" key="7">
    <source>
        <dbReference type="SAM" id="MobiDB-lite"/>
    </source>
</evidence>
<keyword evidence="5" id="KW-0804">Transcription</keyword>